<sequence length="141" mass="15568">MSDIPLNYQTAYRWTGEAEKGEIQIGDLPVLPVGSPHDSDRFCPEHILVVAAEACLANYVLLISSKSGLEIKSYTSTAEGELSKEEKAGYNFKRIVIRPVVTVEEGKEKSADRIVQKAHDLCMVARALKCPVDLEMTIETT</sequence>
<proteinExistence type="predicted"/>
<dbReference type="Proteomes" id="UP000245539">
    <property type="component" value="Unassembled WGS sequence"/>
</dbReference>
<evidence type="ECO:0000313" key="1">
    <source>
        <dbReference type="EMBL" id="PWQ97849.1"/>
    </source>
</evidence>
<keyword evidence="2" id="KW-1185">Reference proteome</keyword>
<protein>
    <submittedName>
        <fullName evidence="1">Osmotically inducible protein OsmC</fullName>
    </submittedName>
</protein>
<dbReference type="SUPFAM" id="SSF82784">
    <property type="entry name" value="OsmC-like"/>
    <property type="match status" value="1"/>
</dbReference>
<dbReference type="PANTHER" id="PTHR42830:SF2">
    <property type="entry name" value="OSMC_OHR FAMILY PROTEIN"/>
    <property type="match status" value="1"/>
</dbReference>
<name>A0A317CHK5_9GAMM</name>
<dbReference type="AlphaFoldDB" id="A0A317CHK5"/>
<gene>
    <name evidence="1" type="ORF">DKW60_09225</name>
</gene>
<reference evidence="1 2" key="1">
    <citation type="submission" date="2018-05" db="EMBL/GenBank/DDBJ databases">
        <title>Leucothrix arctica sp. nov., isolated from Arctic seawater.</title>
        <authorList>
            <person name="Choi A."/>
            <person name="Baek K."/>
        </authorList>
    </citation>
    <scope>NUCLEOTIDE SEQUENCE [LARGE SCALE GENOMIC DNA]</scope>
    <source>
        <strain evidence="1 2">JCM 18388</strain>
    </source>
</reference>
<organism evidence="1 2">
    <name type="scientific">Leucothrix pacifica</name>
    <dbReference type="NCBI Taxonomy" id="1247513"/>
    <lineage>
        <taxon>Bacteria</taxon>
        <taxon>Pseudomonadati</taxon>
        <taxon>Pseudomonadota</taxon>
        <taxon>Gammaproteobacteria</taxon>
        <taxon>Thiotrichales</taxon>
        <taxon>Thiotrichaceae</taxon>
        <taxon>Leucothrix</taxon>
    </lineage>
</organism>
<dbReference type="InterPro" id="IPR003718">
    <property type="entry name" value="OsmC/Ohr_fam"/>
</dbReference>
<dbReference type="EMBL" id="QGKM01000021">
    <property type="protein sequence ID" value="PWQ97849.1"/>
    <property type="molecule type" value="Genomic_DNA"/>
</dbReference>
<dbReference type="OrthoDB" id="9795405at2"/>
<accession>A0A317CHK5</accession>
<dbReference type="PANTHER" id="PTHR42830">
    <property type="entry name" value="OSMOTICALLY INDUCIBLE FAMILY PROTEIN"/>
    <property type="match status" value="1"/>
</dbReference>
<dbReference type="Pfam" id="PF02566">
    <property type="entry name" value="OsmC"/>
    <property type="match status" value="1"/>
</dbReference>
<evidence type="ECO:0000313" key="2">
    <source>
        <dbReference type="Proteomes" id="UP000245539"/>
    </source>
</evidence>
<dbReference type="InterPro" id="IPR052707">
    <property type="entry name" value="OsmC_Ohr_Peroxiredoxin"/>
</dbReference>
<dbReference type="InterPro" id="IPR036102">
    <property type="entry name" value="OsmC/Ohrsf"/>
</dbReference>
<dbReference type="RefSeq" id="WP_109837370.1">
    <property type="nucleotide sequence ID" value="NZ_QGKM01000021.1"/>
</dbReference>
<dbReference type="InterPro" id="IPR015946">
    <property type="entry name" value="KH_dom-like_a/b"/>
</dbReference>
<dbReference type="Gene3D" id="3.30.300.20">
    <property type="match status" value="1"/>
</dbReference>
<comment type="caution">
    <text evidence="1">The sequence shown here is derived from an EMBL/GenBank/DDBJ whole genome shotgun (WGS) entry which is preliminary data.</text>
</comment>